<evidence type="ECO:0000313" key="3">
    <source>
        <dbReference type="Proteomes" id="UP000323876"/>
    </source>
</evidence>
<dbReference type="EMBL" id="VXLC01000022">
    <property type="protein sequence ID" value="KAA8884222.1"/>
    <property type="molecule type" value="Genomic_DNA"/>
</dbReference>
<dbReference type="OrthoDB" id="8635520at2"/>
<dbReference type="Proteomes" id="UP000323876">
    <property type="component" value="Unassembled WGS sequence"/>
</dbReference>
<proteinExistence type="predicted"/>
<dbReference type="Gene3D" id="1.10.10.10">
    <property type="entry name" value="Winged helix-like DNA-binding domain superfamily/Winged helix DNA-binding domain"/>
    <property type="match status" value="1"/>
</dbReference>
<dbReference type="Pfam" id="PF12802">
    <property type="entry name" value="MarR_2"/>
    <property type="match status" value="1"/>
</dbReference>
<dbReference type="PROSITE" id="PS50995">
    <property type="entry name" value="HTH_MARR_2"/>
    <property type="match status" value="1"/>
</dbReference>
<dbReference type="SMART" id="SM00347">
    <property type="entry name" value="HTH_MARR"/>
    <property type="match status" value="1"/>
</dbReference>
<dbReference type="PANTHER" id="PTHR33164:SF57">
    <property type="entry name" value="MARR-FAMILY TRANSCRIPTIONAL REGULATOR"/>
    <property type="match status" value="1"/>
</dbReference>
<dbReference type="SUPFAM" id="SSF46785">
    <property type="entry name" value="Winged helix' DNA-binding domain"/>
    <property type="match status" value="1"/>
</dbReference>
<evidence type="ECO:0000259" key="1">
    <source>
        <dbReference type="PROSITE" id="PS50995"/>
    </source>
</evidence>
<dbReference type="AlphaFoldDB" id="A0A5N0E462"/>
<protein>
    <submittedName>
        <fullName evidence="2">MarR family transcriptional regulator</fullName>
    </submittedName>
</protein>
<evidence type="ECO:0000313" key="2">
    <source>
        <dbReference type="EMBL" id="KAA8884222.1"/>
    </source>
</evidence>
<sequence>MFFHDVAHARGVGGQLGRIGDLDVVEQRVRGHVGSLRCAKINPDRDNPEYSPDRDYPTRGDVMEKLFGDPRWESYGMLREAYLAVTTQIDAEVSPGGDVDASISDLLFRLARSPERALRTVDITKALATSTTRTTRLLDTAEQRGLVTRGAHPTDRRVILVTLTDAGLAEARKRGALAVDSAQRHIYDVLTTAETATMIRIMRKLRDANQ</sequence>
<reference evidence="2 3" key="1">
    <citation type="submission" date="2019-09" db="EMBL/GenBank/DDBJ databases">
        <authorList>
            <person name="Wang X."/>
        </authorList>
    </citation>
    <scope>NUCLEOTIDE SEQUENCE [LARGE SCALE GENOMIC DNA]</scope>
    <source>
        <strain evidence="2 3">CICC 11023</strain>
    </source>
</reference>
<gene>
    <name evidence="2" type="ORF">F3087_35335</name>
</gene>
<dbReference type="GO" id="GO:0003700">
    <property type="term" value="F:DNA-binding transcription factor activity"/>
    <property type="evidence" value="ECO:0007669"/>
    <property type="project" value="InterPro"/>
</dbReference>
<dbReference type="PRINTS" id="PR00598">
    <property type="entry name" value="HTHMARR"/>
</dbReference>
<keyword evidence="3" id="KW-1185">Reference proteome</keyword>
<dbReference type="PANTHER" id="PTHR33164">
    <property type="entry name" value="TRANSCRIPTIONAL REGULATOR, MARR FAMILY"/>
    <property type="match status" value="1"/>
</dbReference>
<dbReference type="InterPro" id="IPR039422">
    <property type="entry name" value="MarR/SlyA-like"/>
</dbReference>
<organism evidence="2 3">
    <name type="scientific">Nocardia colli</name>
    <dbReference type="NCBI Taxonomy" id="2545717"/>
    <lineage>
        <taxon>Bacteria</taxon>
        <taxon>Bacillati</taxon>
        <taxon>Actinomycetota</taxon>
        <taxon>Actinomycetes</taxon>
        <taxon>Mycobacteriales</taxon>
        <taxon>Nocardiaceae</taxon>
        <taxon>Nocardia</taxon>
    </lineage>
</organism>
<feature type="domain" description="HTH marR-type" evidence="1">
    <location>
        <begin position="71"/>
        <end position="207"/>
    </location>
</feature>
<accession>A0A5N0E462</accession>
<dbReference type="InterPro" id="IPR036388">
    <property type="entry name" value="WH-like_DNA-bd_sf"/>
</dbReference>
<comment type="caution">
    <text evidence="2">The sequence shown here is derived from an EMBL/GenBank/DDBJ whole genome shotgun (WGS) entry which is preliminary data.</text>
</comment>
<name>A0A5N0E462_9NOCA</name>
<dbReference type="InterPro" id="IPR000835">
    <property type="entry name" value="HTH_MarR-typ"/>
</dbReference>
<dbReference type="GO" id="GO:0006950">
    <property type="term" value="P:response to stress"/>
    <property type="evidence" value="ECO:0007669"/>
    <property type="project" value="TreeGrafter"/>
</dbReference>
<dbReference type="InterPro" id="IPR036390">
    <property type="entry name" value="WH_DNA-bd_sf"/>
</dbReference>